<comment type="caution">
    <text evidence="2">The sequence shown here is derived from an EMBL/GenBank/DDBJ whole genome shotgun (WGS) entry which is preliminary data.</text>
</comment>
<dbReference type="RefSeq" id="WP_135996874.1">
    <property type="nucleotide sequence ID" value="NZ_CP071057.1"/>
</dbReference>
<name>A0A4S2GXQ1_9PROT</name>
<dbReference type="EMBL" id="SRXW01000004">
    <property type="protein sequence ID" value="TGY87927.1"/>
    <property type="molecule type" value="Genomic_DNA"/>
</dbReference>
<keyword evidence="3" id="KW-1185">Reference proteome</keyword>
<evidence type="ECO:0000256" key="1">
    <source>
        <dbReference type="SAM" id="SignalP"/>
    </source>
</evidence>
<accession>A0A4S2GXQ1</accession>
<reference evidence="2 3" key="1">
    <citation type="journal article" date="2017" name="Int. J. Syst. Evol. Microbiol.">
        <title>Marinicauda algicola sp. nov., isolated from a marine red alga Rhodosorus marinus.</title>
        <authorList>
            <person name="Jeong S.E."/>
            <person name="Jeon S.H."/>
            <person name="Chun B.H."/>
            <person name="Kim D.W."/>
            <person name="Jeon C.O."/>
        </authorList>
    </citation>
    <scope>NUCLEOTIDE SEQUENCE [LARGE SCALE GENOMIC DNA]</scope>
    <source>
        <strain evidence="2 3">JCM 31718</strain>
    </source>
</reference>
<evidence type="ECO:0000313" key="2">
    <source>
        <dbReference type="EMBL" id="TGY87927.1"/>
    </source>
</evidence>
<gene>
    <name evidence="2" type="ORF">E5163_13530</name>
</gene>
<dbReference type="PROSITE" id="PS51257">
    <property type="entry name" value="PROKAR_LIPOPROTEIN"/>
    <property type="match status" value="1"/>
</dbReference>
<proteinExistence type="predicted"/>
<evidence type="ECO:0000313" key="3">
    <source>
        <dbReference type="Proteomes" id="UP000308054"/>
    </source>
</evidence>
<dbReference type="AlphaFoldDB" id="A0A4S2GXQ1"/>
<protein>
    <recommendedName>
        <fullName evidence="4">Lipoprotein</fullName>
    </recommendedName>
</protein>
<evidence type="ECO:0008006" key="4">
    <source>
        <dbReference type="Google" id="ProtNLM"/>
    </source>
</evidence>
<feature type="signal peptide" evidence="1">
    <location>
        <begin position="1"/>
        <end position="23"/>
    </location>
</feature>
<dbReference type="OrthoDB" id="7628870at2"/>
<dbReference type="Proteomes" id="UP000308054">
    <property type="component" value="Unassembled WGS sequence"/>
</dbReference>
<organism evidence="2 3">
    <name type="scientific">Marinicauda algicola</name>
    <dbReference type="NCBI Taxonomy" id="2029849"/>
    <lineage>
        <taxon>Bacteria</taxon>
        <taxon>Pseudomonadati</taxon>
        <taxon>Pseudomonadota</taxon>
        <taxon>Alphaproteobacteria</taxon>
        <taxon>Maricaulales</taxon>
        <taxon>Maricaulaceae</taxon>
        <taxon>Marinicauda</taxon>
    </lineage>
</organism>
<keyword evidence="1" id="KW-0732">Signal</keyword>
<feature type="chain" id="PRO_5020290869" description="Lipoprotein" evidence="1">
    <location>
        <begin position="24"/>
        <end position="246"/>
    </location>
</feature>
<sequence>MKRASLLLAALFLTGCVVPPPHADPYDPYDPYYGARYAPHPAEESADTAQQICSIDSLTEARNEMRSEIERAGYDRGYYYGPDYDSRERARIETRESVSERPYGPQTETVELVHAFAADLDAAYRFATSSCQAYQMCMQNQGYEEAACMSTAQQWQDARRDFTALSGRLAEIRLAITQTCHGCVRVPAPHHRPHYRDPHCRDGYCEPDYCEGDYCDGYYEEDCDDVLGDVFTTSPCRYEPRRYRRY</sequence>